<evidence type="ECO:0000313" key="1">
    <source>
        <dbReference type="EMBL" id="ENO96321.1"/>
    </source>
</evidence>
<dbReference type="EMBL" id="AMXF01000118">
    <property type="protein sequence ID" value="ENO96321.1"/>
    <property type="molecule type" value="Genomic_DNA"/>
</dbReference>
<dbReference type="AlphaFoldDB" id="N6YPX8"/>
<keyword evidence="2" id="KW-1185">Reference proteome</keyword>
<sequence>MNTLALRPRGLLARHTPLSHRSSFSPRSALA</sequence>
<feature type="non-terminal residue" evidence="1">
    <location>
        <position position="31"/>
    </location>
</feature>
<dbReference type="Proteomes" id="UP000013047">
    <property type="component" value="Unassembled WGS sequence"/>
</dbReference>
<reference evidence="1 2" key="1">
    <citation type="submission" date="2012-09" db="EMBL/GenBank/DDBJ databases">
        <title>Draft Genome Sequences of 6 Strains from Genus Thauera.</title>
        <authorList>
            <person name="Liu B."/>
            <person name="Shapleigh J.P."/>
            <person name="Frostegard A.H."/>
        </authorList>
    </citation>
    <scope>NUCLEOTIDE SEQUENCE [LARGE SCALE GENOMIC DNA]</scope>
    <source>
        <strain evidence="1 2">B4P</strain>
    </source>
</reference>
<comment type="caution">
    <text evidence="1">The sequence shown here is derived from an EMBL/GenBank/DDBJ whole genome shotgun (WGS) entry which is preliminary data.</text>
</comment>
<accession>N6YPX8</accession>
<protein>
    <submittedName>
        <fullName evidence="1">Uncharacterized protein</fullName>
    </submittedName>
</protein>
<evidence type="ECO:0000313" key="2">
    <source>
        <dbReference type="Proteomes" id="UP000013047"/>
    </source>
</evidence>
<gene>
    <name evidence="1" type="ORF">C667_14624</name>
</gene>
<proteinExistence type="predicted"/>
<organism evidence="1 2">
    <name type="scientific">Thauera phenylacetica B4P</name>
    <dbReference type="NCBI Taxonomy" id="1234382"/>
    <lineage>
        <taxon>Bacteria</taxon>
        <taxon>Pseudomonadati</taxon>
        <taxon>Pseudomonadota</taxon>
        <taxon>Betaproteobacteria</taxon>
        <taxon>Rhodocyclales</taxon>
        <taxon>Zoogloeaceae</taxon>
        <taxon>Thauera</taxon>
    </lineage>
</organism>
<name>N6YPX8_9RHOO</name>